<dbReference type="Gene3D" id="3.60.40.10">
    <property type="entry name" value="PPM-type phosphatase domain"/>
    <property type="match status" value="1"/>
</dbReference>
<accession>A0ABX2KTK7</accession>
<keyword evidence="3" id="KW-1185">Reference proteome</keyword>
<feature type="compositionally biased region" description="Polar residues" evidence="1">
    <location>
        <begin position="217"/>
        <end position="227"/>
    </location>
</feature>
<dbReference type="Proteomes" id="UP000605086">
    <property type="component" value="Unassembled WGS sequence"/>
</dbReference>
<dbReference type="RefSeq" id="WP_174474775.1">
    <property type="nucleotide sequence ID" value="NZ_JAGINN010000020.1"/>
</dbReference>
<reference evidence="2 3" key="1">
    <citation type="submission" date="2019-10" db="EMBL/GenBank/DDBJ databases">
        <title>Genome sequence of Azospirillum melinis.</title>
        <authorList>
            <person name="Ambrosini A."/>
            <person name="Sant'Anna F.H."/>
            <person name="Cassan F.D."/>
            <person name="Souza E.M."/>
            <person name="Passaglia L.M.P."/>
        </authorList>
    </citation>
    <scope>NUCLEOTIDE SEQUENCE [LARGE SCALE GENOMIC DNA]</scope>
    <source>
        <strain evidence="2 3">TMCY0552</strain>
    </source>
</reference>
<sequence length="401" mass="41413">MFPDYGHRRIAVASPDDIATARRIAAERADGVLPVDEAARLDRLVTMVADHALGRPDGTILIARMRNGAGVECLAYDRDPATAALPPSLPDGVLPTLDAVLESVRGEADRFHVHATPGIGLALLARVLRPGAGDAPPADALAQAGAVTVERSGGEAARGGPFIDHWFVSCAPARGGDGPCGIALMVDGDTAADAGPAEPPVRTDAGSGAEDGKGQDGPTQTPTAQSPTMMTPAVVRQMEAVVAATVPGLPAPVVVNAIRRDLKGRPELGLSHDRTLTRIGRSAVAVLRFDAGAVDYTALGTLAGAVVRRQEITALGARWAMIGFNPLAPASVHLRWAPGEHVVLYTGGCARLPALFIHRDLHGVEPTLAALVLLRDGAVSDDDHTVLVLRNCADGVPANAV</sequence>
<feature type="region of interest" description="Disordered" evidence="1">
    <location>
        <begin position="191"/>
        <end position="227"/>
    </location>
</feature>
<evidence type="ECO:0000313" key="2">
    <source>
        <dbReference type="EMBL" id="NUB03907.1"/>
    </source>
</evidence>
<protein>
    <submittedName>
        <fullName evidence="2">Uncharacterized protein</fullName>
    </submittedName>
</protein>
<organism evidence="2 3">
    <name type="scientific">Azospirillum melinis</name>
    <dbReference type="NCBI Taxonomy" id="328839"/>
    <lineage>
        <taxon>Bacteria</taxon>
        <taxon>Pseudomonadati</taxon>
        <taxon>Pseudomonadota</taxon>
        <taxon>Alphaproteobacteria</taxon>
        <taxon>Rhodospirillales</taxon>
        <taxon>Azospirillaceae</taxon>
        <taxon>Azospirillum</taxon>
    </lineage>
</organism>
<evidence type="ECO:0000256" key="1">
    <source>
        <dbReference type="SAM" id="MobiDB-lite"/>
    </source>
</evidence>
<dbReference type="InterPro" id="IPR036457">
    <property type="entry name" value="PPM-type-like_dom_sf"/>
</dbReference>
<evidence type="ECO:0000313" key="3">
    <source>
        <dbReference type="Proteomes" id="UP000605086"/>
    </source>
</evidence>
<name>A0ABX2KTK7_9PROT</name>
<comment type="caution">
    <text evidence="2">The sequence shown here is derived from an EMBL/GenBank/DDBJ whole genome shotgun (WGS) entry which is preliminary data.</text>
</comment>
<dbReference type="EMBL" id="WHOS01000079">
    <property type="protein sequence ID" value="NUB03907.1"/>
    <property type="molecule type" value="Genomic_DNA"/>
</dbReference>
<proteinExistence type="predicted"/>
<gene>
    <name evidence="2" type="ORF">GBZ48_32355</name>
</gene>